<proteinExistence type="predicted"/>
<dbReference type="AlphaFoldDB" id="A0A382MWD0"/>
<accession>A0A382MWD0</accession>
<name>A0A382MWD0_9ZZZZ</name>
<gene>
    <name evidence="1" type="ORF">METZ01_LOCUS306118</name>
</gene>
<evidence type="ECO:0000313" key="1">
    <source>
        <dbReference type="EMBL" id="SVC53264.1"/>
    </source>
</evidence>
<sequence>MIVLRHGDLLLKSDEDIVIPKGSKSLKTDVLAEGEATGHTHRLVGQAQILEHEAADGTVEKFVDAKQDSQLVHQEHNTIDIPKGVYRVVQEREFDVIDEMSKQVYD</sequence>
<reference evidence="1" key="1">
    <citation type="submission" date="2018-05" db="EMBL/GenBank/DDBJ databases">
        <authorList>
            <person name="Lanie J.A."/>
            <person name="Ng W.-L."/>
            <person name="Kazmierczak K.M."/>
            <person name="Andrzejewski T.M."/>
            <person name="Davidsen T.M."/>
            <person name="Wayne K.J."/>
            <person name="Tettelin H."/>
            <person name="Glass J.I."/>
            <person name="Rusch D."/>
            <person name="Podicherti R."/>
            <person name="Tsui H.-C.T."/>
            <person name="Winkler M.E."/>
        </authorList>
    </citation>
    <scope>NUCLEOTIDE SEQUENCE</scope>
</reference>
<protein>
    <submittedName>
        <fullName evidence="1">Uncharacterized protein</fullName>
    </submittedName>
</protein>
<organism evidence="1">
    <name type="scientific">marine metagenome</name>
    <dbReference type="NCBI Taxonomy" id="408172"/>
    <lineage>
        <taxon>unclassified sequences</taxon>
        <taxon>metagenomes</taxon>
        <taxon>ecological metagenomes</taxon>
    </lineage>
</organism>
<dbReference type="EMBL" id="UINC01096408">
    <property type="protein sequence ID" value="SVC53264.1"/>
    <property type="molecule type" value="Genomic_DNA"/>
</dbReference>